<comment type="caution">
    <text evidence="3">The sequence shown here is derived from an EMBL/GenBank/DDBJ whole genome shotgun (WGS) entry which is preliminary data.</text>
</comment>
<evidence type="ECO:0000259" key="2">
    <source>
        <dbReference type="Pfam" id="PF18962"/>
    </source>
</evidence>
<keyword evidence="1" id="KW-0732">Signal</keyword>
<accession>A0A5N1J2X9</accession>
<feature type="signal peptide" evidence="1">
    <location>
        <begin position="1"/>
        <end position="20"/>
    </location>
</feature>
<dbReference type="NCBIfam" id="TIGR04183">
    <property type="entry name" value="Por_Secre_tail"/>
    <property type="match status" value="1"/>
</dbReference>
<dbReference type="RefSeq" id="WP_150902866.1">
    <property type="nucleotide sequence ID" value="NZ_VTWT01000002.1"/>
</dbReference>
<sequence>MKKYLLFFFLCFGISRLSQAQTYFTFDSIAAPPYICQANVFNVEVFGWYSSMAVTSGGQQYFVRNDTVYVQFYSNSVAGPAMPYPLHRQITIPAPNFGRYHVLVQGFYDGQLHKTISTSLSVCSAIASVNSELPQTPAFQVYPTPTTDFIYLVTERPVSGRLLLTDALGRILLNKEVNETVNQKIDLRPFPKGVYRLQLQKPDGSSTRNVLKL</sequence>
<proteinExistence type="predicted"/>
<feature type="chain" id="PRO_5024858338" evidence="1">
    <location>
        <begin position="21"/>
        <end position="213"/>
    </location>
</feature>
<dbReference type="EMBL" id="VTWT01000002">
    <property type="protein sequence ID" value="KAA9340939.1"/>
    <property type="molecule type" value="Genomic_DNA"/>
</dbReference>
<dbReference type="Proteomes" id="UP000326570">
    <property type="component" value="Unassembled WGS sequence"/>
</dbReference>
<reference evidence="3 4" key="1">
    <citation type="submission" date="2019-09" db="EMBL/GenBank/DDBJ databases">
        <title>Genome sequence of Adhaeribacter sp. M2.</title>
        <authorList>
            <person name="Srinivasan S."/>
        </authorList>
    </citation>
    <scope>NUCLEOTIDE SEQUENCE [LARGE SCALE GENOMIC DNA]</scope>
    <source>
        <strain evidence="3 4">M2</strain>
    </source>
</reference>
<evidence type="ECO:0000313" key="4">
    <source>
        <dbReference type="Proteomes" id="UP000326570"/>
    </source>
</evidence>
<dbReference type="AlphaFoldDB" id="A0A5N1J2X9"/>
<evidence type="ECO:0000313" key="3">
    <source>
        <dbReference type="EMBL" id="KAA9340939.1"/>
    </source>
</evidence>
<gene>
    <name evidence="3" type="ORF">F0P94_05810</name>
</gene>
<keyword evidence="4" id="KW-1185">Reference proteome</keyword>
<feature type="domain" description="Secretion system C-terminal sorting" evidence="2">
    <location>
        <begin position="141"/>
        <end position="208"/>
    </location>
</feature>
<organism evidence="3 4">
    <name type="scientific">Adhaeribacter soli</name>
    <dbReference type="NCBI Taxonomy" id="2607655"/>
    <lineage>
        <taxon>Bacteria</taxon>
        <taxon>Pseudomonadati</taxon>
        <taxon>Bacteroidota</taxon>
        <taxon>Cytophagia</taxon>
        <taxon>Cytophagales</taxon>
        <taxon>Hymenobacteraceae</taxon>
        <taxon>Adhaeribacter</taxon>
    </lineage>
</organism>
<evidence type="ECO:0000256" key="1">
    <source>
        <dbReference type="SAM" id="SignalP"/>
    </source>
</evidence>
<protein>
    <submittedName>
        <fullName evidence="3">T9SS type A sorting domain-containing protein</fullName>
    </submittedName>
</protein>
<name>A0A5N1J2X9_9BACT</name>
<dbReference type="InterPro" id="IPR026444">
    <property type="entry name" value="Secre_tail"/>
</dbReference>
<dbReference type="Pfam" id="PF18962">
    <property type="entry name" value="Por_Secre_tail"/>
    <property type="match status" value="1"/>
</dbReference>